<feature type="transmembrane region" description="Helical" evidence="1">
    <location>
        <begin position="14"/>
        <end position="33"/>
    </location>
</feature>
<reference evidence="2 3" key="1">
    <citation type="submission" date="2023-06" db="EMBL/GenBank/DDBJ databases">
        <title>Influencing factors and mechanism of Cr(VI) reduction by facultative anaerobic Exiguobacterium sp. PY14.</title>
        <authorList>
            <person name="Zou L."/>
        </authorList>
    </citation>
    <scope>NUCLEOTIDE SEQUENCE [LARGE SCALE GENOMIC DNA]</scope>
    <source>
        <strain evidence="2 3">PY14</strain>
    </source>
</reference>
<gene>
    <name evidence="2" type="ORF">QR695_07555</name>
</gene>
<keyword evidence="3" id="KW-1185">Reference proteome</keyword>
<evidence type="ECO:0000313" key="2">
    <source>
        <dbReference type="EMBL" id="MDL5376861.1"/>
    </source>
</evidence>
<keyword evidence="1" id="KW-0812">Transmembrane</keyword>
<sequence length="108" mass="12048">MNGALFPRTSVGKWSIILIGLFLAMYVPFLLLDNFDTTFHSTLWSDNAANMLRLSYMTTFSGLGLGAFVTGWWAILKRKEFAVFVFFAAVLGSGLFILLVMELLGILE</sequence>
<protein>
    <recommendedName>
        <fullName evidence="4">DUF4064 domain-containing protein</fullName>
    </recommendedName>
</protein>
<keyword evidence="1" id="KW-1133">Transmembrane helix</keyword>
<feature type="transmembrane region" description="Helical" evidence="1">
    <location>
        <begin position="81"/>
        <end position="107"/>
    </location>
</feature>
<proteinExistence type="predicted"/>
<dbReference type="RefSeq" id="WP_286038369.1">
    <property type="nucleotide sequence ID" value="NZ_CP183077.1"/>
</dbReference>
<dbReference type="Proteomes" id="UP001230807">
    <property type="component" value="Unassembled WGS sequence"/>
</dbReference>
<evidence type="ECO:0000256" key="1">
    <source>
        <dbReference type="SAM" id="Phobius"/>
    </source>
</evidence>
<name>A0ABT7MNS7_9BACL</name>
<comment type="caution">
    <text evidence="2">The sequence shown here is derived from an EMBL/GenBank/DDBJ whole genome shotgun (WGS) entry which is preliminary data.</text>
</comment>
<dbReference type="EMBL" id="JASWER010000005">
    <property type="protein sequence ID" value="MDL5376861.1"/>
    <property type="molecule type" value="Genomic_DNA"/>
</dbReference>
<organism evidence="2 3">
    <name type="scientific">Exiguobacterium mexicanum</name>
    <dbReference type="NCBI Taxonomy" id="340146"/>
    <lineage>
        <taxon>Bacteria</taxon>
        <taxon>Bacillati</taxon>
        <taxon>Bacillota</taxon>
        <taxon>Bacilli</taxon>
        <taxon>Bacillales</taxon>
        <taxon>Bacillales Family XII. Incertae Sedis</taxon>
        <taxon>Exiguobacterium</taxon>
    </lineage>
</organism>
<evidence type="ECO:0000313" key="3">
    <source>
        <dbReference type="Proteomes" id="UP001230807"/>
    </source>
</evidence>
<keyword evidence="1" id="KW-0472">Membrane</keyword>
<feature type="transmembrane region" description="Helical" evidence="1">
    <location>
        <begin position="54"/>
        <end position="75"/>
    </location>
</feature>
<accession>A0ABT7MNS7</accession>
<evidence type="ECO:0008006" key="4">
    <source>
        <dbReference type="Google" id="ProtNLM"/>
    </source>
</evidence>